<protein>
    <recommendedName>
        <fullName evidence="1">F-box domain-containing protein</fullName>
    </recommendedName>
</protein>
<dbReference type="Proteomes" id="UP000636709">
    <property type="component" value="Unassembled WGS sequence"/>
</dbReference>
<dbReference type="EMBL" id="JACEFO010003067">
    <property type="protein sequence ID" value="KAF8644700.1"/>
    <property type="molecule type" value="Genomic_DNA"/>
</dbReference>
<accession>A0A835DSX5</accession>
<dbReference type="PANTHER" id="PTHR32133">
    <property type="entry name" value="OS07G0120400 PROTEIN"/>
    <property type="match status" value="1"/>
</dbReference>
<feature type="domain" description="F-box" evidence="1">
    <location>
        <begin position="53"/>
        <end position="105"/>
    </location>
</feature>
<organism evidence="2 3">
    <name type="scientific">Digitaria exilis</name>
    <dbReference type="NCBI Taxonomy" id="1010633"/>
    <lineage>
        <taxon>Eukaryota</taxon>
        <taxon>Viridiplantae</taxon>
        <taxon>Streptophyta</taxon>
        <taxon>Embryophyta</taxon>
        <taxon>Tracheophyta</taxon>
        <taxon>Spermatophyta</taxon>
        <taxon>Magnoliopsida</taxon>
        <taxon>Liliopsida</taxon>
        <taxon>Poales</taxon>
        <taxon>Poaceae</taxon>
        <taxon>PACMAD clade</taxon>
        <taxon>Panicoideae</taxon>
        <taxon>Panicodae</taxon>
        <taxon>Paniceae</taxon>
        <taxon>Anthephorinae</taxon>
        <taxon>Digitaria</taxon>
    </lineage>
</organism>
<name>A0A835DSX5_9POAL</name>
<evidence type="ECO:0000313" key="2">
    <source>
        <dbReference type="EMBL" id="KAF8644700.1"/>
    </source>
</evidence>
<comment type="caution">
    <text evidence="2">The sequence shown here is derived from an EMBL/GenBank/DDBJ whole genome shotgun (WGS) entry which is preliminary data.</text>
</comment>
<dbReference type="InterPro" id="IPR036047">
    <property type="entry name" value="F-box-like_dom_sf"/>
</dbReference>
<dbReference type="PANTHER" id="PTHR32133:SF315">
    <property type="entry name" value="F-BOX DOMAIN-CONTAINING PROTEIN"/>
    <property type="match status" value="1"/>
</dbReference>
<dbReference type="Pfam" id="PF23635">
    <property type="entry name" value="Beta-prop_AT5G49610-like"/>
    <property type="match status" value="1"/>
</dbReference>
<sequence length="539" mass="59036">MEDDFSFEGVNQPFQLPPGFLSLGVGATGGVDYSTSPILLPMAAPPIPMAPPLRSSPQLPDEILEDIFVLLPPDDPARLLRAALACKRFARLIAGRDFRRRYRQHNSREPPMLGFLANLIDNAGIARFIPTTIGGGYSSFRPALADHDRYRAHDARHGHVLLTQITGLLPGKSKDADVLVVWNPTTGKLQLLPLLPRRRHVLYWNAAVLCGSATTACDNIDCHPGPFTVVFISMEAYAMFSYVYSSNTHAWSVTSLADLPNDILHESSRGALARNALYFMLHDETYVLKYDLATSIISQIAVPQRPDGRSLLLMTMEDGGLGFADVDFFGHDLRLWAMEDDHPEGVGWILRTVISLSEHLPPRALRSSPDAVAFAEVAGVIFLSTSDGLYTFDLKTRKGNRIMSNRFYDIVPYVSFYTPALKAALPSSGEGSSADNVVDMSLAQVPDDILHERSWGSLDDNEEVVISLSEHLPPCALRSSPDVISFAEVAGVARKGTRVMSNRFYDIVPYVSFYTPALKAALPSSGDGSSADDSKDVDP</sequence>
<dbReference type="AlphaFoldDB" id="A0A835DSX5"/>
<dbReference type="Pfam" id="PF12937">
    <property type="entry name" value="F-box-like"/>
    <property type="match status" value="1"/>
</dbReference>
<keyword evidence="3" id="KW-1185">Reference proteome</keyword>
<dbReference type="CDD" id="cd09917">
    <property type="entry name" value="F-box_SF"/>
    <property type="match status" value="1"/>
</dbReference>
<dbReference type="OrthoDB" id="669601at2759"/>
<evidence type="ECO:0000259" key="1">
    <source>
        <dbReference type="PROSITE" id="PS50181"/>
    </source>
</evidence>
<dbReference type="Gene3D" id="1.20.1280.50">
    <property type="match status" value="1"/>
</dbReference>
<reference evidence="2" key="1">
    <citation type="submission" date="2020-07" db="EMBL/GenBank/DDBJ databases">
        <title>Genome sequence and genetic diversity analysis of an under-domesticated orphan crop, white fonio (Digitaria exilis).</title>
        <authorList>
            <person name="Bennetzen J.L."/>
            <person name="Chen S."/>
            <person name="Ma X."/>
            <person name="Wang X."/>
            <person name="Yssel A.E.J."/>
            <person name="Chaluvadi S.R."/>
            <person name="Johnson M."/>
            <person name="Gangashetty P."/>
            <person name="Hamidou F."/>
            <person name="Sanogo M.D."/>
            <person name="Zwaenepoel A."/>
            <person name="Wallace J."/>
            <person name="Van De Peer Y."/>
            <person name="Van Deynze A."/>
        </authorList>
    </citation>
    <scope>NUCLEOTIDE SEQUENCE</scope>
    <source>
        <tissue evidence="2">Leaves</tissue>
    </source>
</reference>
<gene>
    <name evidence="2" type="ORF">HU200_066366</name>
</gene>
<dbReference type="PROSITE" id="PS50181">
    <property type="entry name" value="FBOX"/>
    <property type="match status" value="1"/>
</dbReference>
<dbReference type="InterPro" id="IPR001810">
    <property type="entry name" value="F-box_dom"/>
</dbReference>
<evidence type="ECO:0000313" key="3">
    <source>
        <dbReference type="Proteomes" id="UP000636709"/>
    </source>
</evidence>
<proteinExistence type="predicted"/>
<dbReference type="InterPro" id="IPR056594">
    <property type="entry name" value="AT5G49610-like_b-prop"/>
</dbReference>
<dbReference type="SUPFAM" id="SSF81383">
    <property type="entry name" value="F-box domain"/>
    <property type="match status" value="1"/>
</dbReference>